<feature type="transmembrane region" description="Helical" evidence="1">
    <location>
        <begin position="65"/>
        <end position="87"/>
    </location>
</feature>
<proteinExistence type="predicted"/>
<dbReference type="InterPro" id="IPR018392">
    <property type="entry name" value="LysM"/>
</dbReference>
<keyword evidence="1" id="KW-0472">Membrane</keyword>
<dbReference type="PROSITE" id="PS51782">
    <property type="entry name" value="LYSM"/>
    <property type="match status" value="1"/>
</dbReference>
<keyword evidence="1" id="KW-0812">Transmembrane</keyword>
<organism evidence="3 4">
    <name type="scientific">Candidatus Scatousia excrementigallinarum</name>
    <dbReference type="NCBI Taxonomy" id="2840935"/>
    <lineage>
        <taxon>Bacteria</taxon>
        <taxon>Candidatus Scatousia</taxon>
    </lineage>
</organism>
<gene>
    <name evidence="3" type="ORF">IAC10_09375</name>
</gene>
<keyword evidence="1" id="KW-1133">Transmembrane helix</keyword>
<dbReference type="SUPFAM" id="SSF54106">
    <property type="entry name" value="LysM domain"/>
    <property type="match status" value="1"/>
</dbReference>
<feature type="domain" description="LysM" evidence="2">
    <location>
        <begin position="127"/>
        <end position="176"/>
    </location>
</feature>
<evidence type="ECO:0000256" key="1">
    <source>
        <dbReference type="SAM" id="Phobius"/>
    </source>
</evidence>
<evidence type="ECO:0000313" key="3">
    <source>
        <dbReference type="EMBL" id="HIS36822.1"/>
    </source>
</evidence>
<dbReference type="InterPro" id="IPR036779">
    <property type="entry name" value="LysM_dom_sf"/>
</dbReference>
<dbReference type="Proteomes" id="UP000823928">
    <property type="component" value="Unassembled WGS sequence"/>
</dbReference>
<name>A0A9D1F0P2_9BACT</name>
<dbReference type="Gene3D" id="3.10.350.10">
    <property type="entry name" value="LysM domain"/>
    <property type="match status" value="1"/>
</dbReference>
<dbReference type="AlphaFoldDB" id="A0A9D1F0P2"/>
<comment type="caution">
    <text evidence="3">The sequence shown here is derived from an EMBL/GenBank/DDBJ whole genome shotgun (WGS) entry which is preliminary data.</text>
</comment>
<evidence type="ECO:0000313" key="4">
    <source>
        <dbReference type="Proteomes" id="UP000823928"/>
    </source>
</evidence>
<dbReference type="Pfam" id="PF01476">
    <property type="entry name" value="LysM"/>
    <property type="match status" value="1"/>
</dbReference>
<reference evidence="3" key="2">
    <citation type="journal article" date="2021" name="PeerJ">
        <title>Extensive microbial diversity within the chicken gut microbiome revealed by metagenomics and culture.</title>
        <authorList>
            <person name="Gilroy R."/>
            <person name="Ravi A."/>
            <person name="Getino M."/>
            <person name="Pursley I."/>
            <person name="Horton D.L."/>
            <person name="Alikhan N.F."/>
            <person name="Baker D."/>
            <person name="Gharbi K."/>
            <person name="Hall N."/>
            <person name="Watson M."/>
            <person name="Adriaenssens E.M."/>
            <person name="Foster-Nyarko E."/>
            <person name="Jarju S."/>
            <person name="Secka A."/>
            <person name="Antonio M."/>
            <person name="Oren A."/>
            <person name="Chaudhuri R.R."/>
            <person name="La Ragione R."/>
            <person name="Hildebrand F."/>
            <person name="Pallen M.J."/>
        </authorList>
    </citation>
    <scope>NUCLEOTIDE SEQUENCE</scope>
    <source>
        <strain evidence="3">6276</strain>
    </source>
</reference>
<dbReference type="EMBL" id="DVIU01000186">
    <property type="protein sequence ID" value="HIS36822.1"/>
    <property type="molecule type" value="Genomic_DNA"/>
</dbReference>
<reference evidence="3" key="1">
    <citation type="submission" date="2020-10" db="EMBL/GenBank/DDBJ databases">
        <authorList>
            <person name="Gilroy R."/>
        </authorList>
    </citation>
    <scope>NUCLEOTIDE SEQUENCE</scope>
    <source>
        <strain evidence="3">6276</strain>
    </source>
</reference>
<accession>A0A9D1F0P2</accession>
<evidence type="ECO:0000259" key="2">
    <source>
        <dbReference type="PROSITE" id="PS51782"/>
    </source>
</evidence>
<sequence>MKSSTIRRSNLSKEKMAVLEALSKYKTDASDITPNVYVRPSRDKELDVLWQNFKINQKADKSPSIYLATGFIAGVVTTLIAGAVIGLSANGIMSTQNIASDKNANVKNEKLNFVPAAEQAAEAVTEEVYTVQSGDTMESILTRFYGGYTKERAWKVMNANNMTNPNKLSIGQKLTIPMN</sequence>
<protein>
    <submittedName>
        <fullName evidence="3">LysM peptidoglycan-binding domain-containing protein</fullName>
    </submittedName>
</protein>
<dbReference type="SMART" id="SM00257">
    <property type="entry name" value="LysM"/>
    <property type="match status" value="1"/>
</dbReference>
<dbReference type="CDD" id="cd00118">
    <property type="entry name" value="LysM"/>
    <property type="match status" value="1"/>
</dbReference>